<evidence type="ECO:0000256" key="1">
    <source>
        <dbReference type="SAM" id="MobiDB-lite"/>
    </source>
</evidence>
<name>A0AAQ4EFY6_AMBAM</name>
<feature type="compositionally biased region" description="Low complexity" evidence="1">
    <location>
        <begin position="31"/>
        <end position="40"/>
    </location>
</feature>
<proteinExistence type="predicted"/>
<evidence type="ECO:0000313" key="2">
    <source>
        <dbReference type="EMBL" id="KAK8773433.1"/>
    </source>
</evidence>
<evidence type="ECO:0000313" key="3">
    <source>
        <dbReference type="Proteomes" id="UP001321473"/>
    </source>
</evidence>
<organism evidence="2 3">
    <name type="scientific">Amblyomma americanum</name>
    <name type="common">Lone star tick</name>
    <dbReference type="NCBI Taxonomy" id="6943"/>
    <lineage>
        <taxon>Eukaryota</taxon>
        <taxon>Metazoa</taxon>
        <taxon>Ecdysozoa</taxon>
        <taxon>Arthropoda</taxon>
        <taxon>Chelicerata</taxon>
        <taxon>Arachnida</taxon>
        <taxon>Acari</taxon>
        <taxon>Parasitiformes</taxon>
        <taxon>Ixodida</taxon>
        <taxon>Ixodoidea</taxon>
        <taxon>Ixodidae</taxon>
        <taxon>Amblyomminae</taxon>
        <taxon>Amblyomma</taxon>
    </lineage>
</organism>
<keyword evidence="3" id="KW-1185">Reference proteome</keyword>
<gene>
    <name evidence="2" type="ORF">V5799_012033</name>
</gene>
<protein>
    <submittedName>
        <fullName evidence="2">Uncharacterized protein</fullName>
    </submittedName>
</protein>
<dbReference type="Proteomes" id="UP001321473">
    <property type="component" value="Unassembled WGS sequence"/>
</dbReference>
<feature type="region of interest" description="Disordered" evidence="1">
    <location>
        <begin position="1"/>
        <end position="105"/>
    </location>
</feature>
<dbReference type="EMBL" id="JARKHS020016925">
    <property type="protein sequence ID" value="KAK8773433.1"/>
    <property type="molecule type" value="Genomic_DNA"/>
</dbReference>
<sequence length="182" mass="19128">MALPLFSGQPKAPPPPPGSQADTILDSPCDSKPSSPERSPSPSPVVTRRRAQFLKEHPDQLPGPRRQPRRPRHPKPQDNETAVAPQRAPRNCSLAGDSPAHTEQDELSVVPVAAASAIPLPGSCGERSPALESLLVAASLQLRAATCSAAPPSEAPLWTLSFPPPAKMLRSPSGGPFPSGTW</sequence>
<comment type="caution">
    <text evidence="2">The sequence shown here is derived from an EMBL/GenBank/DDBJ whole genome shotgun (WGS) entry which is preliminary data.</text>
</comment>
<dbReference type="AlphaFoldDB" id="A0AAQ4EFY6"/>
<reference evidence="2 3" key="1">
    <citation type="journal article" date="2023" name="Arcadia Sci">
        <title>De novo assembly of a long-read Amblyomma americanum tick genome.</title>
        <authorList>
            <person name="Chou S."/>
            <person name="Poskanzer K.E."/>
            <person name="Rollins M."/>
            <person name="Thuy-Boun P.S."/>
        </authorList>
    </citation>
    <scope>NUCLEOTIDE SEQUENCE [LARGE SCALE GENOMIC DNA]</scope>
    <source>
        <strain evidence="2">F_SG_1</strain>
        <tissue evidence="2">Salivary glands</tissue>
    </source>
</reference>
<accession>A0AAQ4EFY6</accession>